<dbReference type="PANTHER" id="PTHR23521:SF3">
    <property type="entry name" value="MFS TRANSPORTER"/>
    <property type="match status" value="1"/>
</dbReference>
<keyword evidence="6" id="KW-0732">Signal</keyword>
<evidence type="ECO:0000256" key="5">
    <source>
        <dbReference type="SAM" id="Phobius"/>
    </source>
</evidence>
<feature type="chain" id="PRO_5031121602" evidence="6">
    <location>
        <begin position="18"/>
        <end position="322"/>
    </location>
</feature>
<keyword evidence="2 5" id="KW-0812">Transmembrane</keyword>
<dbReference type="GO" id="GO:0005886">
    <property type="term" value="C:plasma membrane"/>
    <property type="evidence" value="ECO:0007669"/>
    <property type="project" value="UniProtKB-SubCell"/>
</dbReference>
<keyword evidence="4 5" id="KW-0472">Membrane</keyword>
<sequence>MSALLAALSTAVFPALAHDGVAAVALRMLTGVFLAGVYPVGMKLTASWAPPEVRGRAFGLLVGALTLGSAVPHLIRVAEHLAWPAVMYGAAAIATAGAVLARLTIRVGPGYESRPQALQPSYAFRMFAERRPRLANLGYFGHMWELYAFWTWLPSFITASQLSRNGSADGRVSLLAFAAIGLAGVVGCLVGGWAADRVGRAPTAIAALAVSGSCCLLSPLFFGGTLAVLAVFLLVWGAAVIADSGVFSTALSESVDSHLAGTALTAQTAVGFSLTVATIHLVPVLAALGSWRTAFVVLAAGPLVGCLAMLRFHAIPTQRPVA</sequence>
<comment type="subcellular location">
    <subcellularLocation>
        <location evidence="1">Cell membrane</location>
        <topology evidence="1">Multi-pass membrane protein</topology>
    </subcellularLocation>
</comment>
<dbReference type="AlphaFoldDB" id="A0A7W4VWT7"/>
<keyword evidence="3 5" id="KW-1133">Transmembrane helix</keyword>
<evidence type="ECO:0000313" key="9">
    <source>
        <dbReference type="Proteomes" id="UP000589626"/>
    </source>
</evidence>
<gene>
    <name evidence="8" type="ORF">FHU40_002928</name>
</gene>
<protein>
    <submittedName>
        <fullName evidence="8">MFS family permease</fullName>
    </submittedName>
</protein>
<feature type="transmembrane region" description="Helical" evidence="5">
    <location>
        <begin position="57"/>
        <end position="75"/>
    </location>
</feature>
<evidence type="ECO:0000256" key="1">
    <source>
        <dbReference type="ARBA" id="ARBA00004651"/>
    </source>
</evidence>
<dbReference type="PANTHER" id="PTHR23521">
    <property type="entry name" value="TRANSPORTER MFS SUPERFAMILY"/>
    <property type="match status" value="1"/>
</dbReference>
<feature type="transmembrane region" description="Helical" evidence="5">
    <location>
        <begin position="263"/>
        <end position="285"/>
    </location>
</feature>
<keyword evidence="9" id="KW-1185">Reference proteome</keyword>
<evidence type="ECO:0000259" key="7">
    <source>
        <dbReference type="PROSITE" id="PS50850"/>
    </source>
</evidence>
<dbReference type="Gene3D" id="1.20.1250.20">
    <property type="entry name" value="MFS general substrate transporter like domains"/>
    <property type="match status" value="2"/>
</dbReference>
<dbReference type="EMBL" id="JACHWR010000002">
    <property type="protein sequence ID" value="MBB3043110.1"/>
    <property type="molecule type" value="Genomic_DNA"/>
</dbReference>
<proteinExistence type="predicted"/>
<feature type="transmembrane region" description="Helical" evidence="5">
    <location>
        <begin position="27"/>
        <end position="45"/>
    </location>
</feature>
<feature type="transmembrane region" description="Helical" evidence="5">
    <location>
        <begin position="173"/>
        <end position="194"/>
    </location>
</feature>
<dbReference type="Pfam" id="PF07690">
    <property type="entry name" value="MFS_1"/>
    <property type="match status" value="1"/>
</dbReference>
<dbReference type="InterPro" id="IPR011701">
    <property type="entry name" value="MFS"/>
</dbReference>
<dbReference type="PROSITE" id="PS50850">
    <property type="entry name" value="MFS"/>
    <property type="match status" value="1"/>
</dbReference>
<dbReference type="Proteomes" id="UP000589626">
    <property type="component" value="Unassembled WGS sequence"/>
</dbReference>
<evidence type="ECO:0000256" key="4">
    <source>
        <dbReference type="ARBA" id="ARBA00023136"/>
    </source>
</evidence>
<feature type="transmembrane region" description="Helical" evidence="5">
    <location>
        <begin position="134"/>
        <end position="153"/>
    </location>
</feature>
<dbReference type="InterPro" id="IPR036259">
    <property type="entry name" value="MFS_trans_sf"/>
</dbReference>
<dbReference type="GO" id="GO:0022857">
    <property type="term" value="F:transmembrane transporter activity"/>
    <property type="evidence" value="ECO:0007669"/>
    <property type="project" value="InterPro"/>
</dbReference>
<feature type="signal peptide" evidence="6">
    <location>
        <begin position="1"/>
        <end position="17"/>
    </location>
</feature>
<accession>A0A7W4VWT7</accession>
<name>A0A7W4VWT7_9ACTN</name>
<comment type="caution">
    <text evidence="8">The sequence shown here is derived from an EMBL/GenBank/DDBJ whole genome shotgun (WGS) entry which is preliminary data.</text>
</comment>
<feature type="transmembrane region" description="Helical" evidence="5">
    <location>
        <begin position="81"/>
        <end position="105"/>
    </location>
</feature>
<evidence type="ECO:0000313" key="8">
    <source>
        <dbReference type="EMBL" id="MBB3043110.1"/>
    </source>
</evidence>
<feature type="transmembrane region" description="Helical" evidence="5">
    <location>
        <begin position="291"/>
        <end position="310"/>
    </location>
</feature>
<dbReference type="InterPro" id="IPR020846">
    <property type="entry name" value="MFS_dom"/>
</dbReference>
<feature type="domain" description="Major facilitator superfamily (MFS) profile" evidence="7">
    <location>
        <begin position="1"/>
        <end position="317"/>
    </location>
</feature>
<evidence type="ECO:0000256" key="2">
    <source>
        <dbReference type="ARBA" id="ARBA00022692"/>
    </source>
</evidence>
<organism evidence="8 9">
    <name type="scientific">Nocardioides soli</name>
    <dbReference type="NCBI Taxonomy" id="1036020"/>
    <lineage>
        <taxon>Bacteria</taxon>
        <taxon>Bacillati</taxon>
        <taxon>Actinomycetota</taxon>
        <taxon>Actinomycetes</taxon>
        <taxon>Propionibacteriales</taxon>
        <taxon>Nocardioidaceae</taxon>
        <taxon>Nocardioides</taxon>
    </lineage>
</organism>
<reference evidence="8 9" key="1">
    <citation type="submission" date="2020-08" db="EMBL/GenBank/DDBJ databases">
        <title>Sequencing the genomes of 1000 actinobacteria strains.</title>
        <authorList>
            <person name="Klenk H.-P."/>
        </authorList>
    </citation>
    <scope>NUCLEOTIDE SEQUENCE [LARGE SCALE GENOMIC DNA]</scope>
    <source>
        <strain evidence="8 9">DSM 105498</strain>
    </source>
</reference>
<evidence type="ECO:0000256" key="3">
    <source>
        <dbReference type="ARBA" id="ARBA00022989"/>
    </source>
</evidence>
<dbReference type="SUPFAM" id="SSF103473">
    <property type="entry name" value="MFS general substrate transporter"/>
    <property type="match status" value="1"/>
</dbReference>
<evidence type="ECO:0000256" key="6">
    <source>
        <dbReference type="SAM" id="SignalP"/>
    </source>
</evidence>